<dbReference type="AlphaFoldDB" id="A0A451CXF3"/>
<dbReference type="PROSITE" id="PS00579">
    <property type="entry name" value="RIBOSOMAL_L29"/>
    <property type="match status" value="1"/>
</dbReference>
<evidence type="ECO:0000256" key="5">
    <source>
        <dbReference type="HAMAP-Rule" id="MF_00374"/>
    </source>
</evidence>
<reference evidence="6 7" key="1">
    <citation type="submission" date="2019-02" db="EMBL/GenBank/DDBJ databases">
        <authorList>
            <person name="Manzano-Marin A."/>
            <person name="Manzano-Marin A."/>
        </authorList>
    </citation>
    <scope>NUCLEOTIDE SEQUENCE [LARGE SCALE GENOMIC DNA]</scope>
    <source>
        <strain evidence="6 7">BuCisplendens/pseudotsugae</strain>
    </source>
</reference>
<dbReference type="GO" id="GO:0022625">
    <property type="term" value="C:cytosolic large ribosomal subunit"/>
    <property type="evidence" value="ECO:0007669"/>
    <property type="project" value="TreeGrafter"/>
</dbReference>
<accession>A0A451CXF3</accession>
<dbReference type="GO" id="GO:0003735">
    <property type="term" value="F:structural constituent of ribosome"/>
    <property type="evidence" value="ECO:0007669"/>
    <property type="project" value="InterPro"/>
</dbReference>
<organism evidence="6 7">
    <name type="scientific">Buchnera aphidicola</name>
    <name type="common">Cinara cf. splendens/pseudotsugae 3390</name>
    <dbReference type="NCBI Taxonomy" id="2518980"/>
    <lineage>
        <taxon>Bacteria</taxon>
        <taxon>Pseudomonadati</taxon>
        <taxon>Pseudomonadota</taxon>
        <taxon>Gammaproteobacteria</taxon>
        <taxon>Enterobacterales</taxon>
        <taxon>Erwiniaceae</taxon>
        <taxon>Buchnera</taxon>
    </lineage>
</organism>
<gene>
    <name evidence="5 6" type="primary">rpmC</name>
    <name evidence="6" type="ORF">BUCISPPS3390_344</name>
</gene>
<dbReference type="Pfam" id="PF00831">
    <property type="entry name" value="Ribosomal_L29"/>
    <property type="match status" value="1"/>
</dbReference>
<dbReference type="Proteomes" id="UP000294466">
    <property type="component" value="Chromosome"/>
</dbReference>
<dbReference type="GO" id="GO:0006412">
    <property type="term" value="P:translation"/>
    <property type="evidence" value="ECO:0007669"/>
    <property type="project" value="UniProtKB-UniRule"/>
</dbReference>
<dbReference type="InterPro" id="IPR050063">
    <property type="entry name" value="Ribosomal_protein_uL29"/>
</dbReference>
<dbReference type="InterPro" id="IPR036049">
    <property type="entry name" value="Ribosomal_uL29_sf"/>
</dbReference>
<evidence type="ECO:0000256" key="3">
    <source>
        <dbReference type="ARBA" id="ARBA00023274"/>
    </source>
</evidence>
<dbReference type="PANTHER" id="PTHR10916">
    <property type="entry name" value="60S RIBOSOMAL PROTEIN L35/50S RIBOSOMAL PROTEIN L29"/>
    <property type="match status" value="1"/>
</dbReference>
<evidence type="ECO:0000256" key="4">
    <source>
        <dbReference type="ARBA" id="ARBA00035204"/>
    </source>
</evidence>
<dbReference type="SUPFAM" id="SSF46561">
    <property type="entry name" value="Ribosomal protein L29 (L29p)"/>
    <property type="match status" value="1"/>
</dbReference>
<sequence>MHNITQYDTSKQDLKKKLLELLKEQLNMRLQLASGKLKKTHIIKKIRKEIARIKTVLVDRINNTS</sequence>
<dbReference type="PANTHER" id="PTHR10916:SF0">
    <property type="entry name" value="LARGE RIBOSOMAL SUBUNIT PROTEIN UL29C"/>
    <property type="match status" value="1"/>
</dbReference>
<dbReference type="InterPro" id="IPR001854">
    <property type="entry name" value="Ribosomal_uL29"/>
</dbReference>
<evidence type="ECO:0000256" key="1">
    <source>
        <dbReference type="ARBA" id="ARBA00009254"/>
    </source>
</evidence>
<keyword evidence="2 5" id="KW-0689">Ribosomal protein</keyword>
<evidence type="ECO:0000313" key="7">
    <source>
        <dbReference type="Proteomes" id="UP000294466"/>
    </source>
</evidence>
<name>A0A451CXF3_9GAMM</name>
<protein>
    <recommendedName>
        <fullName evidence="4 5">Large ribosomal subunit protein uL29</fullName>
    </recommendedName>
</protein>
<dbReference type="InterPro" id="IPR018254">
    <property type="entry name" value="Ribosomal_uL29_CS"/>
</dbReference>
<dbReference type="FunFam" id="1.10.287.310:FF:000001">
    <property type="entry name" value="50S ribosomal protein L29"/>
    <property type="match status" value="1"/>
</dbReference>
<dbReference type="HAMAP" id="MF_00374">
    <property type="entry name" value="Ribosomal_uL29"/>
    <property type="match status" value="1"/>
</dbReference>
<dbReference type="EMBL" id="LR217692">
    <property type="protein sequence ID" value="VFP77911.1"/>
    <property type="molecule type" value="Genomic_DNA"/>
</dbReference>
<evidence type="ECO:0000313" key="6">
    <source>
        <dbReference type="EMBL" id="VFP77911.1"/>
    </source>
</evidence>
<evidence type="ECO:0000256" key="2">
    <source>
        <dbReference type="ARBA" id="ARBA00022980"/>
    </source>
</evidence>
<proteinExistence type="inferred from homology"/>
<dbReference type="NCBIfam" id="TIGR00012">
    <property type="entry name" value="L29"/>
    <property type="match status" value="1"/>
</dbReference>
<dbReference type="RefSeq" id="WP_154060922.1">
    <property type="nucleotide sequence ID" value="NZ_LR217692.1"/>
</dbReference>
<dbReference type="Gene3D" id="1.10.287.310">
    <property type="match status" value="1"/>
</dbReference>
<comment type="similarity">
    <text evidence="1 5">Belongs to the universal ribosomal protein uL29 family.</text>
</comment>
<keyword evidence="3 5" id="KW-0687">Ribonucleoprotein</keyword>